<dbReference type="Proteomes" id="UP001157502">
    <property type="component" value="Chromosome 17"/>
</dbReference>
<name>A0ACC2G554_DALPE</name>
<evidence type="ECO:0000313" key="1">
    <source>
        <dbReference type="EMBL" id="KAJ7998568.1"/>
    </source>
</evidence>
<protein>
    <submittedName>
        <fullName evidence="1">Uncharacterized protein</fullName>
    </submittedName>
</protein>
<organism evidence="1 2">
    <name type="scientific">Dallia pectoralis</name>
    <name type="common">Alaska blackfish</name>
    <dbReference type="NCBI Taxonomy" id="75939"/>
    <lineage>
        <taxon>Eukaryota</taxon>
        <taxon>Metazoa</taxon>
        <taxon>Chordata</taxon>
        <taxon>Craniata</taxon>
        <taxon>Vertebrata</taxon>
        <taxon>Euteleostomi</taxon>
        <taxon>Actinopterygii</taxon>
        <taxon>Neopterygii</taxon>
        <taxon>Teleostei</taxon>
        <taxon>Protacanthopterygii</taxon>
        <taxon>Esociformes</taxon>
        <taxon>Umbridae</taxon>
        <taxon>Dallia</taxon>
    </lineage>
</organism>
<gene>
    <name evidence="1" type="ORF">DPEC_G00206260</name>
</gene>
<keyword evidence="2" id="KW-1185">Reference proteome</keyword>
<accession>A0ACC2G554</accession>
<proteinExistence type="predicted"/>
<dbReference type="EMBL" id="CM055744">
    <property type="protein sequence ID" value="KAJ7998568.1"/>
    <property type="molecule type" value="Genomic_DNA"/>
</dbReference>
<sequence length="115" mass="12597">MFPKLRVVPRKHRLPNPANLHDELSGSFHPGSQQSALAQLQGGVRLAPPTGTREEDYAVLRLRTPGTPASPVKWLLHDSRWRTADLEPHSLGSSDRSGVVNWLGFESPSSGSPSR</sequence>
<evidence type="ECO:0000313" key="2">
    <source>
        <dbReference type="Proteomes" id="UP001157502"/>
    </source>
</evidence>
<reference evidence="1" key="1">
    <citation type="submission" date="2021-05" db="EMBL/GenBank/DDBJ databases">
        <authorList>
            <person name="Pan Q."/>
            <person name="Jouanno E."/>
            <person name="Zahm M."/>
            <person name="Klopp C."/>
            <person name="Cabau C."/>
            <person name="Louis A."/>
            <person name="Berthelot C."/>
            <person name="Parey E."/>
            <person name="Roest Crollius H."/>
            <person name="Montfort J."/>
            <person name="Robinson-Rechavi M."/>
            <person name="Bouchez O."/>
            <person name="Lampietro C."/>
            <person name="Lopez Roques C."/>
            <person name="Donnadieu C."/>
            <person name="Postlethwait J."/>
            <person name="Bobe J."/>
            <person name="Dillon D."/>
            <person name="Chandos A."/>
            <person name="von Hippel F."/>
            <person name="Guiguen Y."/>
        </authorList>
    </citation>
    <scope>NUCLEOTIDE SEQUENCE</scope>
    <source>
        <strain evidence="1">YG-Jan2019</strain>
    </source>
</reference>
<comment type="caution">
    <text evidence="1">The sequence shown here is derived from an EMBL/GenBank/DDBJ whole genome shotgun (WGS) entry which is preliminary data.</text>
</comment>